<gene>
    <name evidence="1" type="ORF">J4732_19280</name>
</gene>
<organism evidence="1">
    <name type="scientific">Serratia marcescens</name>
    <dbReference type="NCBI Taxonomy" id="615"/>
    <lineage>
        <taxon>Bacteria</taxon>
        <taxon>Pseudomonadati</taxon>
        <taxon>Pseudomonadota</taxon>
        <taxon>Gammaproteobacteria</taxon>
        <taxon>Enterobacterales</taxon>
        <taxon>Yersiniaceae</taxon>
        <taxon>Serratia</taxon>
    </lineage>
</organism>
<protein>
    <submittedName>
        <fullName evidence="1">Uncharacterized protein</fullName>
    </submittedName>
</protein>
<comment type="caution">
    <text evidence="1">The sequence shown here is derived from an EMBL/GenBank/DDBJ whole genome shotgun (WGS) entry which is preliminary data.</text>
</comment>
<sequence length="83" mass="8814">MSKTTSNPTNVGNRLVNAPTNMGGLYLSHRMTLPVVPGEGARRRRRAMSAAAPAIGEQFHHAGLYRGGCLSHRTASCLANIPS</sequence>
<accession>A0A939NQF3</accession>
<dbReference type="EMBL" id="JAGETR010000157">
    <property type="protein sequence ID" value="MBO2007262.1"/>
    <property type="molecule type" value="Genomic_DNA"/>
</dbReference>
<dbReference type="AlphaFoldDB" id="A0A939NQF3"/>
<reference evidence="1" key="1">
    <citation type="submission" date="2021-03" db="EMBL/GenBank/DDBJ databases">
        <title>Molecular epidemiology and mechanisms of colistin and carbapenem resistance in Enterobacteriaceae from clinical isolates, the environment and porcine samples in Pretoria, South Africa.</title>
        <authorList>
            <person name="Bogoshi D."/>
            <person name="Mbelle N.M."/>
            <person name="Naidoo V."/>
            <person name="Osei Sekyere J."/>
        </authorList>
    </citation>
    <scope>NUCLEOTIDE SEQUENCE</scope>
    <source>
        <strain evidence="1">C080</strain>
    </source>
</reference>
<name>A0A939NQF3_SERMA</name>
<evidence type="ECO:0000313" key="1">
    <source>
        <dbReference type="EMBL" id="MBO2007262.1"/>
    </source>
</evidence>
<proteinExistence type="predicted"/>